<dbReference type="AlphaFoldDB" id="A0A9D9DPM4"/>
<proteinExistence type="predicted"/>
<name>A0A9D9DPM4_9BACT</name>
<keyword evidence="1" id="KW-0732">Signal</keyword>
<evidence type="ECO:0000313" key="3">
    <source>
        <dbReference type="Proteomes" id="UP000823632"/>
    </source>
</evidence>
<reference evidence="2" key="1">
    <citation type="submission" date="2020-10" db="EMBL/GenBank/DDBJ databases">
        <authorList>
            <person name="Gilroy R."/>
        </authorList>
    </citation>
    <scope>NUCLEOTIDE SEQUENCE</scope>
    <source>
        <strain evidence="2">10192</strain>
    </source>
</reference>
<feature type="signal peptide" evidence="1">
    <location>
        <begin position="1"/>
        <end position="19"/>
    </location>
</feature>
<protein>
    <submittedName>
        <fullName evidence="2">Uncharacterized protein</fullName>
    </submittedName>
</protein>
<evidence type="ECO:0000313" key="2">
    <source>
        <dbReference type="EMBL" id="MBO8430485.1"/>
    </source>
</evidence>
<dbReference type="Proteomes" id="UP000823632">
    <property type="component" value="Unassembled WGS sequence"/>
</dbReference>
<gene>
    <name evidence="2" type="ORF">IAC76_03790</name>
</gene>
<comment type="caution">
    <text evidence="2">The sequence shown here is derived from an EMBL/GenBank/DDBJ whole genome shotgun (WGS) entry which is preliminary data.</text>
</comment>
<organism evidence="2 3">
    <name type="scientific">Candidatus Scatousia excrementipullorum</name>
    <dbReference type="NCBI Taxonomy" id="2840936"/>
    <lineage>
        <taxon>Bacteria</taxon>
        <taxon>Candidatus Scatousia</taxon>
    </lineage>
</organism>
<reference evidence="2" key="2">
    <citation type="journal article" date="2021" name="PeerJ">
        <title>Extensive microbial diversity within the chicken gut microbiome revealed by metagenomics and culture.</title>
        <authorList>
            <person name="Gilroy R."/>
            <person name="Ravi A."/>
            <person name="Getino M."/>
            <person name="Pursley I."/>
            <person name="Horton D.L."/>
            <person name="Alikhan N.F."/>
            <person name="Baker D."/>
            <person name="Gharbi K."/>
            <person name="Hall N."/>
            <person name="Watson M."/>
            <person name="Adriaenssens E.M."/>
            <person name="Foster-Nyarko E."/>
            <person name="Jarju S."/>
            <person name="Secka A."/>
            <person name="Antonio M."/>
            <person name="Oren A."/>
            <person name="Chaudhuri R.R."/>
            <person name="La Ragione R."/>
            <person name="Hildebrand F."/>
            <person name="Pallen M.J."/>
        </authorList>
    </citation>
    <scope>NUCLEOTIDE SEQUENCE</scope>
    <source>
        <strain evidence="2">10192</strain>
    </source>
</reference>
<accession>A0A9D9DPM4</accession>
<evidence type="ECO:0000256" key="1">
    <source>
        <dbReference type="SAM" id="SignalP"/>
    </source>
</evidence>
<sequence length="187" mass="22073">MKKILLILGILLCSISVQAEEVDYEQVYRDLEVPTLRYVHNIDPGEYYDTQTSTWSPYPLFRLTATLYFKSITIEPGYYLLTPREHKGSWYMLFKEAGKIKYIVPIYDRQIVPLHFYDENLPKAKLTPTQKIHITLLDTIGKFIPSAKRKPTPQTYLEVVDLDNNFISLVVYWGNYKYFTIFRTIQL</sequence>
<feature type="chain" id="PRO_5038845836" evidence="1">
    <location>
        <begin position="20"/>
        <end position="187"/>
    </location>
</feature>
<dbReference type="EMBL" id="JADIND010000080">
    <property type="protein sequence ID" value="MBO8430485.1"/>
    <property type="molecule type" value="Genomic_DNA"/>
</dbReference>